<evidence type="ECO:0000313" key="4">
    <source>
        <dbReference type="EMBL" id="KAK4439092.1"/>
    </source>
</evidence>
<keyword evidence="2" id="KW-0677">Repeat</keyword>
<comment type="similarity">
    <text evidence="1">Belongs to the PPR family. P subfamily.</text>
</comment>
<dbReference type="AlphaFoldDB" id="A0AAE1YZH1"/>
<dbReference type="Proteomes" id="UP001293254">
    <property type="component" value="Unassembled WGS sequence"/>
</dbReference>
<dbReference type="InterPro" id="IPR002885">
    <property type="entry name" value="PPR_rpt"/>
</dbReference>
<feature type="repeat" description="PPR" evidence="3">
    <location>
        <begin position="127"/>
        <end position="161"/>
    </location>
</feature>
<feature type="repeat" description="PPR" evidence="3">
    <location>
        <begin position="909"/>
        <end position="943"/>
    </location>
</feature>
<keyword evidence="5" id="KW-1185">Reference proteome</keyword>
<evidence type="ECO:0000313" key="5">
    <source>
        <dbReference type="Proteomes" id="UP001293254"/>
    </source>
</evidence>
<sequence length="1167" mass="132908">MIKHRALLCKFVRRRPFSSCPLPLEPQMPSFSSSQSQITQKELCFSLADQLIRRGLFSSAQKVIQRLISQCSVSEANSAADFAFSRGMELDLISYGFLIRKLVISGEVLMAEALYMHCVVGKRLEPDCKLLNSMIICYCKLGKLEEAKSCFDRLIKFKLIPWVGSCNAIIKGFFVQDRILEAYGCFCEISEASDIVLNFACYNRLVDGLCLRGFLDEGLHVFDVMIERGVPPTVHVCKSLIISFCKWGRVEEAEILSTEIESYGFVVDKFMYTYLINSYCKARKMKMAMRLFMRMLKMGYEPDNYTYNTLIHGFANLGLFAKGWVLHDKMVNSGLKPNIVTYQIMLNNYCRDRKVDCALMLLDDMLRHNIAPNVHCYTVLLSALCKEQRLEEVYSLYHKMLDSGIVPDHVLFFTLVKNHAEGDELYFALTVLQAIAKKSCNIDISTISCSVNPKSTGDAMVEIEYLLEEIAGRKSVLADMCFSIYMIALCMGGKLDAALRCMEKMANLSLVPLPTAFNSLIKLLTQEGLVEGAESLLEVMQDQGLVPNQSTFSIIVNELCKQGDFRSAIDVLDQIEDRGIKPNVAIYDSIISCLGRRRMIHEAESFFYRMLEFGIDPDETIFATMINAYTKNRCANEARNLFDKMMEYDLKPNSHAYTALIPGLVKNNMIKKGCLYLDKMLKDGFMPNAVLYTSLIKQFLRKREFEFALKLVDLMEKSEVEQDLVTYITLVSGVCRNMRRFGGKWYQSNEKSDKGKEILFQLLHQQSILSNEKSFKLLISSREEMKFFALKLIQKIKTVWVMPDLYLYNGIISGFCSVRSMQEAYEHLNLMQREGLQPNLVTFTILIYGHIQFGELDLAVALFNKINGNGLVPDRMLFNTLIKGFCKVGRVLDALSLSHVMQKRGLSPSESSYDKLLSSLCASRSSVHALRIFEDMLSHNYFPCRFNLHWLISILGKDNKLDEARAIHDLMLNRRTFQRIHWILHLKEVKTFRGVHVSTSHLIELCPSLFRQGPTRVKGQKSENDLSRLKELRAAPAPGANAGLAIGQKSRGGMHAMRIQRAEVTRSTLTKRKLLLVFGSIQQDLHKVWNKTAKIITRILQSEFFIQGILLQEIEDAESGGNNTKEPAMDGRGRKDRTIHFSDPILAPSNSIEQVLKEHDRWIQEAA</sequence>
<evidence type="ECO:0000256" key="1">
    <source>
        <dbReference type="ARBA" id="ARBA00007626"/>
    </source>
</evidence>
<dbReference type="Gene3D" id="1.25.40.10">
    <property type="entry name" value="Tetratricopeptide repeat domain"/>
    <property type="match status" value="7"/>
</dbReference>
<protein>
    <submittedName>
        <fullName evidence="4">Pentatricopeptide repeat-containing protein</fullName>
    </submittedName>
</protein>
<dbReference type="Pfam" id="PF01535">
    <property type="entry name" value="PPR"/>
    <property type="match status" value="4"/>
</dbReference>
<feature type="repeat" description="PPR" evidence="3">
    <location>
        <begin position="373"/>
        <end position="407"/>
    </location>
</feature>
<name>A0AAE1YZH1_9LAMI</name>
<dbReference type="PANTHER" id="PTHR47933:SF69">
    <property type="entry name" value="OS07G0513200 PROTEIN"/>
    <property type="match status" value="1"/>
</dbReference>
<feature type="repeat" description="PPR" evidence="3">
    <location>
        <begin position="513"/>
        <end position="547"/>
    </location>
</feature>
<dbReference type="EMBL" id="JACGWO010000001">
    <property type="protein sequence ID" value="KAK4439092.1"/>
    <property type="molecule type" value="Genomic_DNA"/>
</dbReference>
<accession>A0AAE1YZH1</accession>
<feature type="repeat" description="PPR" evidence="3">
    <location>
        <begin position="839"/>
        <end position="873"/>
    </location>
</feature>
<feature type="repeat" description="PPR" evidence="3">
    <location>
        <begin position="268"/>
        <end position="302"/>
    </location>
</feature>
<proteinExistence type="inferred from homology"/>
<feature type="repeat" description="PPR" evidence="3">
    <location>
        <begin position="804"/>
        <end position="838"/>
    </location>
</feature>
<dbReference type="PANTHER" id="PTHR47933">
    <property type="entry name" value="PENTATRICOPEPTIDE REPEAT-CONTAINING PROTEIN 1, MITOCHONDRIAL"/>
    <property type="match status" value="1"/>
</dbReference>
<organism evidence="4 5">
    <name type="scientific">Sesamum alatum</name>
    <dbReference type="NCBI Taxonomy" id="300844"/>
    <lineage>
        <taxon>Eukaryota</taxon>
        <taxon>Viridiplantae</taxon>
        <taxon>Streptophyta</taxon>
        <taxon>Embryophyta</taxon>
        <taxon>Tracheophyta</taxon>
        <taxon>Spermatophyta</taxon>
        <taxon>Magnoliopsida</taxon>
        <taxon>eudicotyledons</taxon>
        <taxon>Gunneridae</taxon>
        <taxon>Pentapetalae</taxon>
        <taxon>asterids</taxon>
        <taxon>lamiids</taxon>
        <taxon>Lamiales</taxon>
        <taxon>Pedaliaceae</taxon>
        <taxon>Sesamum</taxon>
    </lineage>
</organism>
<dbReference type="Pfam" id="PF13041">
    <property type="entry name" value="PPR_2"/>
    <property type="match status" value="7"/>
</dbReference>
<feature type="repeat" description="PPR" evidence="3">
    <location>
        <begin position="198"/>
        <end position="232"/>
    </location>
</feature>
<gene>
    <name evidence="4" type="ORF">Salat_0244000</name>
</gene>
<reference evidence="4" key="2">
    <citation type="journal article" date="2024" name="Plant">
        <title>Genomic evolution and insights into agronomic trait innovations of Sesamum species.</title>
        <authorList>
            <person name="Miao H."/>
            <person name="Wang L."/>
            <person name="Qu L."/>
            <person name="Liu H."/>
            <person name="Sun Y."/>
            <person name="Le M."/>
            <person name="Wang Q."/>
            <person name="Wei S."/>
            <person name="Zheng Y."/>
            <person name="Lin W."/>
            <person name="Duan Y."/>
            <person name="Cao H."/>
            <person name="Xiong S."/>
            <person name="Wang X."/>
            <person name="Wei L."/>
            <person name="Li C."/>
            <person name="Ma Q."/>
            <person name="Ju M."/>
            <person name="Zhao R."/>
            <person name="Li G."/>
            <person name="Mu C."/>
            <person name="Tian Q."/>
            <person name="Mei H."/>
            <person name="Zhang T."/>
            <person name="Gao T."/>
            <person name="Zhang H."/>
        </authorList>
    </citation>
    <scope>NUCLEOTIDE SEQUENCE</scope>
    <source>
        <strain evidence="4">3651</strain>
    </source>
</reference>
<feature type="repeat" description="PPR" evidence="3">
    <location>
        <begin position="618"/>
        <end position="652"/>
    </location>
</feature>
<feature type="repeat" description="PPR" evidence="3">
    <location>
        <begin position="583"/>
        <end position="617"/>
    </location>
</feature>
<dbReference type="InterPro" id="IPR011990">
    <property type="entry name" value="TPR-like_helical_dom_sf"/>
</dbReference>
<dbReference type="SUPFAM" id="SSF81901">
    <property type="entry name" value="HCP-like"/>
    <property type="match status" value="1"/>
</dbReference>
<feature type="repeat" description="PPR" evidence="3">
    <location>
        <begin position="338"/>
        <end position="372"/>
    </location>
</feature>
<comment type="caution">
    <text evidence="4">The sequence shown here is derived from an EMBL/GenBank/DDBJ whole genome shotgun (WGS) entry which is preliminary data.</text>
</comment>
<dbReference type="GO" id="GO:0003729">
    <property type="term" value="F:mRNA binding"/>
    <property type="evidence" value="ECO:0007669"/>
    <property type="project" value="TreeGrafter"/>
</dbReference>
<feature type="repeat" description="PPR" evidence="3">
    <location>
        <begin position="548"/>
        <end position="582"/>
    </location>
</feature>
<feature type="repeat" description="PPR" evidence="3">
    <location>
        <begin position="874"/>
        <end position="908"/>
    </location>
</feature>
<evidence type="ECO:0000256" key="3">
    <source>
        <dbReference type="PROSITE-ProRule" id="PRU00708"/>
    </source>
</evidence>
<reference evidence="4" key="1">
    <citation type="submission" date="2020-06" db="EMBL/GenBank/DDBJ databases">
        <authorList>
            <person name="Li T."/>
            <person name="Hu X."/>
            <person name="Zhang T."/>
            <person name="Song X."/>
            <person name="Zhang H."/>
            <person name="Dai N."/>
            <person name="Sheng W."/>
            <person name="Hou X."/>
            <person name="Wei L."/>
        </authorList>
    </citation>
    <scope>NUCLEOTIDE SEQUENCE</scope>
    <source>
        <strain evidence="4">3651</strain>
        <tissue evidence="4">Leaf</tissue>
    </source>
</reference>
<dbReference type="NCBIfam" id="TIGR00756">
    <property type="entry name" value="PPR"/>
    <property type="match status" value="15"/>
</dbReference>
<feature type="repeat" description="PPR" evidence="3">
    <location>
        <begin position="653"/>
        <end position="687"/>
    </location>
</feature>
<dbReference type="PROSITE" id="PS51375">
    <property type="entry name" value="PPR"/>
    <property type="match status" value="16"/>
</dbReference>
<feature type="repeat" description="PPR" evidence="3">
    <location>
        <begin position="303"/>
        <end position="337"/>
    </location>
</feature>
<dbReference type="InterPro" id="IPR051240">
    <property type="entry name" value="Mito_RNA-Proc/Resp"/>
</dbReference>
<evidence type="ECO:0000256" key="2">
    <source>
        <dbReference type="ARBA" id="ARBA00022737"/>
    </source>
</evidence>
<feature type="repeat" description="PPR" evidence="3">
    <location>
        <begin position="688"/>
        <end position="722"/>
    </location>
</feature>